<dbReference type="AlphaFoldDB" id="A0A369QDS5"/>
<gene>
    <name evidence="2" type="ORF">AHMF7616_01156</name>
</gene>
<reference evidence="2 3" key="1">
    <citation type="submission" date="2018-04" db="EMBL/GenBank/DDBJ databases">
        <title>Adhaeribacter sp. HMF7616 genome sequencing and assembly.</title>
        <authorList>
            <person name="Kang H."/>
            <person name="Kang J."/>
            <person name="Cha I."/>
            <person name="Kim H."/>
            <person name="Joh K."/>
        </authorList>
    </citation>
    <scope>NUCLEOTIDE SEQUENCE [LARGE SCALE GENOMIC DNA]</scope>
    <source>
        <strain evidence="2 3">HMF7616</strain>
    </source>
</reference>
<evidence type="ECO:0000256" key="1">
    <source>
        <dbReference type="SAM" id="SignalP"/>
    </source>
</evidence>
<dbReference type="EMBL" id="QASA01000001">
    <property type="protein sequence ID" value="RDC62562.1"/>
    <property type="molecule type" value="Genomic_DNA"/>
</dbReference>
<feature type="chain" id="PRO_5017017929" evidence="1">
    <location>
        <begin position="23"/>
        <end position="125"/>
    </location>
</feature>
<organism evidence="2 3">
    <name type="scientific">Adhaeribacter pallidiroseus</name>
    <dbReference type="NCBI Taxonomy" id="2072847"/>
    <lineage>
        <taxon>Bacteria</taxon>
        <taxon>Pseudomonadati</taxon>
        <taxon>Bacteroidota</taxon>
        <taxon>Cytophagia</taxon>
        <taxon>Cytophagales</taxon>
        <taxon>Hymenobacteraceae</taxon>
        <taxon>Adhaeribacter</taxon>
    </lineage>
</organism>
<proteinExistence type="predicted"/>
<keyword evidence="3" id="KW-1185">Reference proteome</keyword>
<evidence type="ECO:0000313" key="2">
    <source>
        <dbReference type="EMBL" id="RDC62562.1"/>
    </source>
</evidence>
<feature type="signal peptide" evidence="1">
    <location>
        <begin position="1"/>
        <end position="22"/>
    </location>
</feature>
<sequence>MLKKALPLFTLLLLLSQLYGFAQGNQVTGKVTGSDNTALVGVSIQISGTTQGAISDVDGNFQIDVPANGTLIFSYIGYKNQTVPVNNRSVINVVLESDATALQEVVVTALGIKKTSVNWVIPFLK</sequence>
<dbReference type="SUPFAM" id="SSF49464">
    <property type="entry name" value="Carboxypeptidase regulatory domain-like"/>
    <property type="match status" value="1"/>
</dbReference>
<dbReference type="FunFam" id="2.60.40.1120:FF:000003">
    <property type="entry name" value="Outer membrane protein Omp121"/>
    <property type="match status" value="1"/>
</dbReference>
<protein>
    <submittedName>
        <fullName evidence="2">TonB-dependent receptor SusC</fullName>
    </submittedName>
</protein>
<dbReference type="Gene3D" id="2.60.40.1120">
    <property type="entry name" value="Carboxypeptidase-like, regulatory domain"/>
    <property type="match status" value="1"/>
</dbReference>
<dbReference type="InterPro" id="IPR008969">
    <property type="entry name" value="CarboxyPept-like_regulatory"/>
</dbReference>
<dbReference type="RefSeq" id="WP_233507348.1">
    <property type="nucleotide sequence ID" value="NZ_QASA01000001.1"/>
</dbReference>
<accession>A0A369QDS5</accession>
<keyword evidence="1" id="KW-0732">Signal</keyword>
<dbReference type="Pfam" id="PF13715">
    <property type="entry name" value="CarbopepD_reg_2"/>
    <property type="match status" value="1"/>
</dbReference>
<evidence type="ECO:0000313" key="3">
    <source>
        <dbReference type="Proteomes" id="UP000253919"/>
    </source>
</evidence>
<keyword evidence="2" id="KW-0675">Receptor</keyword>
<dbReference type="Proteomes" id="UP000253919">
    <property type="component" value="Unassembled WGS sequence"/>
</dbReference>
<name>A0A369QDS5_9BACT</name>
<comment type="caution">
    <text evidence="2">The sequence shown here is derived from an EMBL/GenBank/DDBJ whole genome shotgun (WGS) entry which is preliminary data.</text>
</comment>